<comment type="caution">
    <text evidence="2">The sequence shown here is derived from an EMBL/GenBank/DDBJ whole genome shotgun (WGS) entry which is preliminary data.</text>
</comment>
<dbReference type="Proteomes" id="UP000247565">
    <property type="component" value="Unassembled WGS sequence"/>
</dbReference>
<dbReference type="CDD" id="cd02440">
    <property type="entry name" value="AdoMet_MTases"/>
    <property type="match status" value="1"/>
</dbReference>
<dbReference type="InterPro" id="IPR013216">
    <property type="entry name" value="Methyltransf_11"/>
</dbReference>
<dbReference type="PANTHER" id="PTHR43036">
    <property type="entry name" value="OSJNBB0011N17.9 PROTEIN"/>
    <property type="match status" value="1"/>
</dbReference>
<organism evidence="2 3">
    <name type="scientific">Commensalibacter melissae</name>
    <dbReference type="NCBI Taxonomy" id="2070537"/>
    <lineage>
        <taxon>Bacteria</taxon>
        <taxon>Pseudomonadati</taxon>
        <taxon>Pseudomonadota</taxon>
        <taxon>Alphaproteobacteria</taxon>
        <taxon>Acetobacterales</taxon>
        <taxon>Acetobacteraceae</taxon>
    </lineage>
</organism>
<gene>
    <name evidence="2" type="ORF">DK869_03075</name>
</gene>
<evidence type="ECO:0000259" key="1">
    <source>
        <dbReference type="Pfam" id="PF08241"/>
    </source>
</evidence>
<dbReference type="Gene3D" id="3.40.50.150">
    <property type="entry name" value="Vaccinia Virus protein VP39"/>
    <property type="match status" value="1"/>
</dbReference>
<reference evidence="2 3" key="1">
    <citation type="submission" date="2018-05" db="EMBL/GenBank/DDBJ databases">
        <title>Reference genomes for bee gut microbiota database.</title>
        <authorList>
            <person name="Ellegaard K.M."/>
        </authorList>
    </citation>
    <scope>NUCLEOTIDE SEQUENCE [LARGE SCALE GENOMIC DNA]</scope>
    <source>
        <strain evidence="2 3">ESL0284</strain>
    </source>
</reference>
<dbReference type="GO" id="GO:0008757">
    <property type="term" value="F:S-adenosylmethionine-dependent methyltransferase activity"/>
    <property type="evidence" value="ECO:0007669"/>
    <property type="project" value="InterPro"/>
</dbReference>
<dbReference type="RefSeq" id="WP_110438628.1">
    <property type="nucleotide sequence ID" value="NZ_CP046393.1"/>
</dbReference>
<sequence length="211" mass="24150">MTELNNFHPHSFDIAGTENDLEYYTHHKPAPLIDQGGYKTIEALYHTLIQKGDTILDLMCGSNSHIPANVPYQDLIGIDIDNNALQQNHQLTKKILQDINQNLSLPLQDNSVDYICLCSVIEYLRNPFAILEECYRILKPQGRIIFSFSPRYLATRTIALWQALDNGERQRLIKILLKRSGFNNFDQGEVHPPDNQPLWKSSIYSVVASKI</sequence>
<evidence type="ECO:0000313" key="3">
    <source>
        <dbReference type="Proteomes" id="UP000247565"/>
    </source>
</evidence>
<keyword evidence="2" id="KW-0808">Transferase</keyword>
<dbReference type="PANTHER" id="PTHR43036:SF2">
    <property type="entry name" value="OS04G0481300 PROTEIN"/>
    <property type="match status" value="1"/>
</dbReference>
<dbReference type="EMBL" id="QGLT01000001">
    <property type="protein sequence ID" value="PXZ02110.1"/>
    <property type="molecule type" value="Genomic_DNA"/>
</dbReference>
<dbReference type="GO" id="GO:0032259">
    <property type="term" value="P:methylation"/>
    <property type="evidence" value="ECO:0007669"/>
    <property type="project" value="UniProtKB-KW"/>
</dbReference>
<name>A0A318MZM1_9PROT</name>
<dbReference type="AlphaFoldDB" id="A0A318MZM1"/>
<dbReference type="Pfam" id="PF08241">
    <property type="entry name" value="Methyltransf_11"/>
    <property type="match status" value="1"/>
</dbReference>
<keyword evidence="3" id="KW-1185">Reference proteome</keyword>
<keyword evidence="2" id="KW-0489">Methyltransferase</keyword>
<dbReference type="SUPFAM" id="SSF53335">
    <property type="entry name" value="S-adenosyl-L-methionine-dependent methyltransferases"/>
    <property type="match status" value="1"/>
</dbReference>
<proteinExistence type="predicted"/>
<accession>A0A318MZM1</accession>
<dbReference type="OrthoDB" id="939937at2"/>
<protein>
    <submittedName>
        <fullName evidence="2">SAM-dependent methyltransferase</fullName>
    </submittedName>
</protein>
<feature type="domain" description="Methyltransferase type 11" evidence="1">
    <location>
        <begin position="56"/>
        <end position="146"/>
    </location>
</feature>
<dbReference type="InterPro" id="IPR029063">
    <property type="entry name" value="SAM-dependent_MTases_sf"/>
</dbReference>
<evidence type="ECO:0000313" key="2">
    <source>
        <dbReference type="EMBL" id="PXZ02110.1"/>
    </source>
</evidence>